<dbReference type="Proteomes" id="UP001145021">
    <property type="component" value="Unassembled WGS sequence"/>
</dbReference>
<feature type="region of interest" description="Disordered" evidence="1">
    <location>
        <begin position="1"/>
        <end position="39"/>
    </location>
</feature>
<evidence type="ECO:0000256" key="1">
    <source>
        <dbReference type="SAM" id="MobiDB-lite"/>
    </source>
</evidence>
<organism evidence="2 3">
    <name type="scientific">Coemansia asiatica</name>
    <dbReference type="NCBI Taxonomy" id="1052880"/>
    <lineage>
        <taxon>Eukaryota</taxon>
        <taxon>Fungi</taxon>
        <taxon>Fungi incertae sedis</taxon>
        <taxon>Zoopagomycota</taxon>
        <taxon>Kickxellomycotina</taxon>
        <taxon>Kickxellomycetes</taxon>
        <taxon>Kickxellales</taxon>
        <taxon>Kickxellaceae</taxon>
        <taxon>Coemansia</taxon>
    </lineage>
</organism>
<evidence type="ECO:0000313" key="3">
    <source>
        <dbReference type="Proteomes" id="UP001145021"/>
    </source>
</evidence>
<feature type="compositionally biased region" description="Polar residues" evidence="1">
    <location>
        <begin position="11"/>
        <end position="31"/>
    </location>
</feature>
<gene>
    <name evidence="2" type="ORF">LPJ64_005291</name>
</gene>
<protein>
    <submittedName>
        <fullName evidence="2">Uncharacterized protein</fullName>
    </submittedName>
</protein>
<comment type="caution">
    <text evidence="2">The sequence shown here is derived from an EMBL/GenBank/DDBJ whole genome shotgun (WGS) entry which is preliminary data.</text>
</comment>
<proteinExistence type="predicted"/>
<name>A0A9W7XEP7_9FUNG</name>
<accession>A0A9W7XEP7</accession>
<reference evidence="2" key="1">
    <citation type="submission" date="2022-07" db="EMBL/GenBank/DDBJ databases">
        <title>Phylogenomic reconstructions and comparative analyses of Kickxellomycotina fungi.</title>
        <authorList>
            <person name="Reynolds N.K."/>
            <person name="Stajich J.E."/>
            <person name="Barry K."/>
            <person name="Grigoriev I.V."/>
            <person name="Crous P."/>
            <person name="Smith M.E."/>
        </authorList>
    </citation>
    <scope>NUCLEOTIDE SEQUENCE</scope>
    <source>
        <strain evidence="2">NBRC 105413</strain>
    </source>
</reference>
<dbReference type="EMBL" id="JANBOH010000323">
    <property type="protein sequence ID" value="KAJ1642899.1"/>
    <property type="molecule type" value="Genomic_DNA"/>
</dbReference>
<keyword evidence="3" id="KW-1185">Reference proteome</keyword>
<evidence type="ECO:0000313" key="2">
    <source>
        <dbReference type="EMBL" id="KAJ1642899.1"/>
    </source>
</evidence>
<sequence>MSKKVAHADIGNSNTYYGYDSQNPYQDNGASRNPPPYNQQEAIRDVSHSYIPTQQQPGQVNGVLNANIVPETRFASKGMPVKTKCPNCHLIIITNIKAKTSTRKEFTYVVVPN</sequence>
<dbReference type="AlphaFoldDB" id="A0A9W7XEP7"/>